<keyword evidence="4" id="KW-1185">Reference proteome</keyword>
<accession>A0ABQ4Y860</accession>
<protein>
    <submittedName>
        <fullName evidence="3">Uncharacterized protein</fullName>
    </submittedName>
</protein>
<dbReference type="Proteomes" id="UP001151760">
    <property type="component" value="Unassembled WGS sequence"/>
</dbReference>
<feature type="coiled-coil region" evidence="1">
    <location>
        <begin position="26"/>
        <end position="73"/>
    </location>
</feature>
<gene>
    <name evidence="3" type="ORF">Tco_0706406</name>
</gene>
<proteinExistence type="predicted"/>
<organism evidence="3 4">
    <name type="scientific">Tanacetum coccineum</name>
    <dbReference type="NCBI Taxonomy" id="301880"/>
    <lineage>
        <taxon>Eukaryota</taxon>
        <taxon>Viridiplantae</taxon>
        <taxon>Streptophyta</taxon>
        <taxon>Embryophyta</taxon>
        <taxon>Tracheophyta</taxon>
        <taxon>Spermatophyta</taxon>
        <taxon>Magnoliopsida</taxon>
        <taxon>eudicotyledons</taxon>
        <taxon>Gunneridae</taxon>
        <taxon>Pentapetalae</taxon>
        <taxon>asterids</taxon>
        <taxon>campanulids</taxon>
        <taxon>Asterales</taxon>
        <taxon>Asteraceae</taxon>
        <taxon>Asteroideae</taxon>
        <taxon>Anthemideae</taxon>
        <taxon>Anthemidinae</taxon>
        <taxon>Tanacetum</taxon>
    </lineage>
</organism>
<reference evidence="3" key="1">
    <citation type="journal article" date="2022" name="Int. J. Mol. Sci.">
        <title>Draft Genome of Tanacetum Coccineum: Genomic Comparison of Closely Related Tanacetum-Family Plants.</title>
        <authorList>
            <person name="Yamashiro T."/>
            <person name="Shiraishi A."/>
            <person name="Nakayama K."/>
            <person name="Satake H."/>
        </authorList>
    </citation>
    <scope>NUCLEOTIDE SEQUENCE</scope>
</reference>
<evidence type="ECO:0000313" key="3">
    <source>
        <dbReference type="EMBL" id="GJS73565.1"/>
    </source>
</evidence>
<evidence type="ECO:0000256" key="2">
    <source>
        <dbReference type="SAM" id="MobiDB-lite"/>
    </source>
</evidence>
<sequence length="395" mass="45645">MISSSLIQIAESCVFISRMHEEANTARNLVGQLNALIAEIEALEDQGEVFNTLMDLRDDKEAVRTKLKGLNELITYADSRDSRPKKHDSCAERIDLWFGFQKCAGNDIYCSIHKDKAIWRCNNGSLKDYSTKQVWGDYKVQHPKVDWRSLVCSYHAFVLMKKDLQDGYRLGKSNSNKEREEIKTPSLESGADLMHFFLKGWLVGLCLGQESVSFCLDLVLGVFILGRTVEFKFLRTLEFSWYGSILNILQGRNELLEKIIRIMETEANDLDHLVNYDNDNDIDDLGYESRFYPEEVWVQKQRTTVDEITVRKGRLCKESIQKTNGLATVEKEMETRETVNSAGSKKRTKSLRKESSRQHSQSQENVSPLLVLPQELEKRRKLEEVQREKQERENG</sequence>
<keyword evidence="1" id="KW-0175">Coiled coil</keyword>
<reference evidence="3" key="2">
    <citation type="submission" date="2022-01" db="EMBL/GenBank/DDBJ databases">
        <authorList>
            <person name="Yamashiro T."/>
            <person name="Shiraishi A."/>
            <person name="Satake H."/>
            <person name="Nakayama K."/>
        </authorList>
    </citation>
    <scope>NUCLEOTIDE SEQUENCE</scope>
</reference>
<comment type="caution">
    <text evidence="3">The sequence shown here is derived from an EMBL/GenBank/DDBJ whole genome shotgun (WGS) entry which is preliminary data.</text>
</comment>
<dbReference type="EMBL" id="BQNB010010164">
    <property type="protein sequence ID" value="GJS73565.1"/>
    <property type="molecule type" value="Genomic_DNA"/>
</dbReference>
<evidence type="ECO:0000313" key="4">
    <source>
        <dbReference type="Proteomes" id="UP001151760"/>
    </source>
</evidence>
<evidence type="ECO:0000256" key="1">
    <source>
        <dbReference type="SAM" id="Coils"/>
    </source>
</evidence>
<feature type="region of interest" description="Disordered" evidence="2">
    <location>
        <begin position="332"/>
        <end position="373"/>
    </location>
</feature>
<name>A0ABQ4Y860_9ASTR</name>